<dbReference type="NCBIfam" id="TIGR02093">
    <property type="entry name" value="P_ylase"/>
    <property type="match status" value="1"/>
</dbReference>
<keyword evidence="12" id="KW-1185">Reference proteome</keyword>
<dbReference type="FunFam" id="3.40.50.2000:FF:000002">
    <property type="entry name" value="Alpha-1,4 glucan phosphorylase"/>
    <property type="match status" value="1"/>
</dbReference>
<evidence type="ECO:0000256" key="9">
    <source>
        <dbReference type="PIRSR" id="PIRSR000460-1"/>
    </source>
</evidence>
<dbReference type="GeneID" id="34521525"/>
<keyword evidence="6 10" id="KW-0808">Transferase</keyword>
<comment type="similarity">
    <text evidence="3 10">Belongs to the glycogen phosphorylase family.</text>
</comment>
<sequence length="858" mass="96944">MSEPIQRIHKRTLTGFSPTEILSIDAAIPLKCREIWKRYGANEFSDVDGFESQFVKHVETTLARSIYNCDNLAAYQATSNSIRDKLIVHWNKTQHLHTAKDVKRIYYLSLEFLMGRALDNALINLEIRDLAATAVDELGFRLEDILEVEPDAALGNGGLGRLAACFIDSLSTGNYPGWGYGLRYQYGIFSQKIVDGYQAEAPDYWLRFSNPWELPRLEIQIPVDFYGYTTTVKDPQTGKSKKQWNGGEQILAVAYDFPIPGYGTSNVNNLRMWSSKPTTEFDFQKFNEGDYQDSLAQQQRAESITAVLYPNDNFYKGKELRLKQQYFWVAASLHDIVRRFIKTKRPWDQFPDQVAIQLNDTHPTLAVVELQRILTDLQGLEWDVAWSIVQRTFGYTNHTVMAEALEKWPVDLFGTLLPRHLEIVYDINLAFLQMVEKKFPNDRGLLSSVSVIEESQPKNIRMANLAIIGSHRVNGVAELHSQLIKQTIFSDFVKVYGSDKFTNVTNGITPRRWLRQANPGLAALIASKLGGYGYLNDLNKLKGLEQFVEDPGFRAEWAAIKTANKTKLAALIASTTGVTVNPNSLFDVQVKRIHEYKRQQLNIFGVIWRYLQLKATPKAERTTKFVPKVSIFGGKAAPGYYTAKTIIKLVNSVGSVVNSDPEIGDLLKVVFIPDYNVSKAEVICPGSDLSEHISTAGTEASGTSNMKFVLNGGLIIGTVDGANVEITREVGEDNIFLFGNLAEDVEDLRHEHHMGRSHIPDSLVQVFDAISSGQFGTPDEFQSLLDGVRFHGDHYLVSDDFESYLEAQKLVDEEFRKKEDWVRKSIISVANMGFFSSDRCIEEYAENIWNIEPLEEKV</sequence>
<dbReference type="InterPro" id="IPR011833">
    <property type="entry name" value="Glycg_phsphrylas"/>
</dbReference>
<evidence type="ECO:0000256" key="7">
    <source>
        <dbReference type="ARBA" id="ARBA00022898"/>
    </source>
</evidence>
<evidence type="ECO:0000256" key="8">
    <source>
        <dbReference type="ARBA" id="ARBA00023277"/>
    </source>
</evidence>
<evidence type="ECO:0000313" key="12">
    <source>
        <dbReference type="Proteomes" id="UP000019384"/>
    </source>
</evidence>
<dbReference type="GO" id="GO:0005980">
    <property type="term" value="P:glycogen catabolic process"/>
    <property type="evidence" value="ECO:0007669"/>
    <property type="project" value="EnsemblFungi"/>
</dbReference>
<dbReference type="GO" id="GO:0030170">
    <property type="term" value="F:pyridoxal phosphate binding"/>
    <property type="evidence" value="ECO:0007669"/>
    <property type="project" value="InterPro"/>
</dbReference>
<reference evidence="11" key="1">
    <citation type="submission" date="2013-12" db="EMBL/GenBank/DDBJ databases">
        <authorList>
            <person name="Genoscope - CEA"/>
        </authorList>
    </citation>
    <scope>NUCLEOTIDE SEQUENCE</scope>
    <source>
        <strain evidence="11">CBS 1993</strain>
    </source>
</reference>
<gene>
    <name evidence="11" type="ORF">KUCA_T00004128001</name>
</gene>
<protein>
    <recommendedName>
        <fullName evidence="10">Alpha-1,4 glucan phosphorylase</fullName>
        <ecNumber evidence="10">2.4.1.1</ecNumber>
    </recommendedName>
</protein>
<name>W6MSF9_9ASCO</name>
<dbReference type="STRING" id="1382522.W6MSF9"/>
<dbReference type="InterPro" id="IPR035090">
    <property type="entry name" value="Pyridoxal_P_attach_site"/>
</dbReference>
<proteinExistence type="inferred from homology"/>
<dbReference type="AlphaFoldDB" id="W6MSF9"/>
<dbReference type="HOGENOM" id="CLU_010198_1_0_1"/>
<feature type="modified residue" description="N6-(pyridoxal phosphate)lysine" evidence="9">
    <location>
        <position position="707"/>
    </location>
</feature>
<dbReference type="GO" id="GO:0005737">
    <property type="term" value="C:cytoplasm"/>
    <property type="evidence" value="ECO:0007669"/>
    <property type="project" value="EnsemblFungi"/>
</dbReference>
<dbReference type="InterPro" id="IPR000811">
    <property type="entry name" value="Glyco_trans_35"/>
</dbReference>
<comment type="cofactor">
    <cofactor evidence="2 10">
        <name>pyridoxal 5'-phosphate</name>
        <dbReference type="ChEBI" id="CHEBI:597326"/>
    </cofactor>
</comment>
<keyword evidence="7 9" id="KW-0663">Pyridoxal phosphate</keyword>
<dbReference type="OrthoDB" id="9215500at2759"/>
<evidence type="ECO:0000256" key="10">
    <source>
        <dbReference type="RuleBase" id="RU000587"/>
    </source>
</evidence>
<dbReference type="Pfam" id="PF00343">
    <property type="entry name" value="Phosphorylase"/>
    <property type="match status" value="1"/>
</dbReference>
<dbReference type="EC" id="2.4.1.1" evidence="10"/>
<evidence type="ECO:0000256" key="6">
    <source>
        <dbReference type="ARBA" id="ARBA00022679"/>
    </source>
</evidence>
<dbReference type="PANTHER" id="PTHR11468:SF3">
    <property type="entry name" value="GLYCOGEN PHOSPHORYLASE, LIVER FORM"/>
    <property type="match status" value="1"/>
</dbReference>
<evidence type="ECO:0000256" key="2">
    <source>
        <dbReference type="ARBA" id="ARBA00001933"/>
    </source>
</evidence>
<evidence type="ECO:0000256" key="4">
    <source>
        <dbReference type="ARBA" id="ARBA00022533"/>
    </source>
</evidence>
<dbReference type="PROSITE" id="PS00102">
    <property type="entry name" value="PHOSPHORYLASE"/>
    <property type="match status" value="1"/>
</dbReference>
<comment type="function">
    <text evidence="10">Allosteric enzyme that catalyzes the rate-limiting step in glycogen catabolism, the phosphorolytic cleavage of glycogen to produce glucose-1-phosphate, and plays a central role in maintaining cellular and organismal glucose homeostasis.</text>
</comment>
<organism evidence="11 12">
    <name type="scientific">Kuraishia capsulata CBS 1993</name>
    <dbReference type="NCBI Taxonomy" id="1382522"/>
    <lineage>
        <taxon>Eukaryota</taxon>
        <taxon>Fungi</taxon>
        <taxon>Dikarya</taxon>
        <taxon>Ascomycota</taxon>
        <taxon>Saccharomycotina</taxon>
        <taxon>Pichiomycetes</taxon>
        <taxon>Pichiales</taxon>
        <taxon>Pichiaceae</taxon>
        <taxon>Kuraishia</taxon>
    </lineage>
</organism>
<evidence type="ECO:0000313" key="11">
    <source>
        <dbReference type="EMBL" id="CDK28147.1"/>
    </source>
</evidence>
<keyword evidence="4" id="KW-0021">Allosteric enzyme</keyword>
<dbReference type="PIRSF" id="PIRSF000460">
    <property type="entry name" value="Pprylas_GlgP"/>
    <property type="match status" value="1"/>
</dbReference>
<keyword evidence="8 10" id="KW-0119">Carbohydrate metabolism</keyword>
<keyword evidence="5 10" id="KW-0328">Glycosyltransferase</keyword>
<dbReference type="PANTHER" id="PTHR11468">
    <property type="entry name" value="GLYCOGEN PHOSPHORYLASE"/>
    <property type="match status" value="1"/>
</dbReference>
<dbReference type="Proteomes" id="UP000019384">
    <property type="component" value="Unassembled WGS sequence"/>
</dbReference>
<dbReference type="EMBL" id="HG793129">
    <property type="protein sequence ID" value="CDK28147.1"/>
    <property type="molecule type" value="Genomic_DNA"/>
</dbReference>
<dbReference type="CDD" id="cd04300">
    <property type="entry name" value="GT35_Glycogen_Phosphorylase"/>
    <property type="match status" value="1"/>
</dbReference>
<dbReference type="GO" id="GO:0008184">
    <property type="term" value="F:glycogen phosphorylase activity"/>
    <property type="evidence" value="ECO:0007669"/>
    <property type="project" value="EnsemblFungi"/>
</dbReference>
<evidence type="ECO:0000256" key="1">
    <source>
        <dbReference type="ARBA" id="ARBA00001275"/>
    </source>
</evidence>
<evidence type="ECO:0000256" key="3">
    <source>
        <dbReference type="ARBA" id="ARBA00006047"/>
    </source>
</evidence>
<accession>W6MSF9</accession>
<dbReference type="Gene3D" id="3.40.50.2000">
    <property type="entry name" value="Glycogen Phosphorylase B"/>
    <property type="match status" value="2"/>
</dbReference>
<evidence type="ECO:0000256" key="5">
    <source>
        <dbReference type="ARBA" id="ARBA00022676"/>
    </source>
</evidence>
<reference evidence="11" key="2">
    <citation type="submission" date="2014-02" db="EMBL/GenBank/DDBJ databases">
        <title>Complete DNA sequence of /Kuraishia capsulata/ illustrates novel genomic features among budding yeasts (/Saccharomycotina/).</title>
        <authorList>
            <person name="Morales L."/>
            <person name="Noel B."/>
            <person name="Porcel B."/>
            <person name="Marcet-Houben M."/>
            <person name="Hullo M-F."/>
            <person name="Sacerdot C."/>
            <person name="Tekaia F."/>
            <person name="Leh-Louis V."/>
            <person name="Despons L."/>
            <person name="Khanna V."/>
            <person name="Aury J-M."/>
            <person name="Barbe V."/>
            <person name="Couloux A."/>
            <person name="Labadie K."/>
            <person name="Pelletier E."/>
            <person name="Souciet J-L."/>
            <person name="Boekhout T."/>
            <person name="Gabaldon T."/>
            <person name="Wincker P."/>
            <person name="Dujon B."/>
        </authorList>
    </citation>
    <scope>NUCLEOTIDE SEQUENCE</scope>
    <source>
        <strain evidence="11">CBS 1993</strain>
    </source>
</reference>
<dbReference type="SUPFAM" id="SSF53756">
    <property type="entry name" value="UDP-Glycosyltransferase/glycogen phosphorylase"/>
    <property type="match status" value="1"/>
</dbReference>
<dbReference type="RefSeq" id="XP_022460137.1">
    <property type="nucleotide sequence ID" value="XM_022600831.1"/>
</dbReference>
<comment type="catalytic activity">
    <reaction evidence="1 10">
        <text>[(1-&gt;4)-alpha-D-glucosyl](n) + phosphate = [(1-&gt;4)-alpha-D-glucosyl](n-1) + alpha-D-glucose 1-phosphate</text>
        <dbReference type="Rhea" id="RHEA:41732"/>
        <dbReference type="Rhea" id="RHEA-COMP:9584"/>
        <dbReference type="Rhea" id="RHEA-COMP:9586"/>
        <dbReference type="ChEBI" id="CHEBI:15444"/>
        <dbReference type="ChEBI" id="CHEBI:43474"/>
        <dbReference type="ChEBI" id="CHEBI:58601"/>
        <dbReference type="EC" id="2.4.1.1"/>
    </reaction>
</comment>
<dbReference type="FunFam" id="3.40.50.2000:FF:000003">
    <property type="entry name" value="Alpha-1,4 glucan phosphorylase"/>
    <property type="match status" value="1"/>
</dbReference>